<keyword evidence="9 10" id="KW-0143">Chaperone</keyword>
<dbReference type="Gene3D" id="2.50.20.10">
    <property type="entry name" value="Lipoprotein localisation LolA/LolB/LppX"/>
    <property type="match status" value="1"/>
</dbReference>
<dbReference type="Pfam" id="PF03548">
    <property type="entry name" value="LolA"/>
    <property type="match status" value="1"/>
</dbReference>
<proteinExistence type="inferred from homology"/>
<evidence type="ECO:0000256" key="4">
    <source>
        <dbReference type="ARBA" id="ARBA00014035"/>
    </source>
</evidence>
<dbReference type="Proteomes" id="UP000011021">
    <property type="component" value="Unassembled WGS sequence"/>
</dbReference>
<evidence type="ECO:0000256" key="10">
    <source>
        <dbReference type="HAMAP-Rule" id="MF_00240"/>
    </source>
</evidence>
<comment type="similarity">
    <text evidence="2 10">Belongs to the LolA family.</text>
</comment>
<keyword evidence="12" id="KW-1185">Reference proteome</keyword>
<dbReference type="InterPro" id="IPR018323">
    <property type="entry name" value="OM_lipoprot_carrier_LolA_Pbac"/>
</dbReference>
<dbReference type="STRING" id="887898.HMPREF0551_0996"/>
<keyword evidence="5 10" id="KW-0813">Transport</keyword>
<dbReference type="InterPro" id="IPR029046">
    <property type="entry name" value="LolA/LolB/LppX"/>
</dbReference>
<gene>
    <name evidence="10" type="primary">lolA</name>
    <name evidence="11" type="ORF">HMPREF0551_0996</name>
</gene>
<accession>E7RW25</accession>
<dbReference type="GO" id="GO:0042953">
    <property type="term" value="P:lipoprotein transport"/>
    <property type="evidence" value="ECO:0007669"/>
    <property type="project" value="InterPro"/>
</dbReference>
<dbReference type="PANTHER" id="PTHR35869">
    <property type="entry name" value="OUTER-MEMBRANE LIPOPROTEIN CARRIER PROTEIN"/>
    <property type="match status" value="1"/>
</dbReference>
<protein>
    <recommendedName>
        <fullName evidence="4 10">Outer-membrane lipoprotein carrier protein</fullName>
    </recommendedName>
</protein>
<dbReference type="NCBIfam" id="TIGR00547">
    <property type="entry name" value="lolA"/>
    <property type="match status" value="1"/>
</dbReference>
<reference evidence="11 12" key="1">
    <citation type="submission" date="2010-12" db="EMBL/GenBank/DDBJ databases">
        <authorList>
            <person name="Muzny D."/>
            <person name="Qin X."/>
            <person name="Deng J."/>
            <person name="Jiang H."/>
            <person name="Liu Y."/>
            <person name="Qu J."/>
            <person name="Song X.-Z."/>
            <person name="Zhang L."/>
            <person name="Thornton R."/>
            <person name="Coyle M."/>
            <person name="Francisco L."/>
            <person name="Jackson L."/>
            <person name="Javaid M."/>
            <person name="Korchina V."/>
            <person name="Kovar C."/>
            <person name="Mata R."/>
            <person name="Mathew T."/>
            <person name="Ngo R."/>
            <person name="Nguyen L."/>
            <person name="Nguyen N."/>
            <person name="Okwuonu G."/>
            <person name="Ongeri F."/>
            <person name="Pham C."/>
            <person name="Simmons D."/>
            <person name="Wilczek-Boney K."/>
            <person name="Hale W."/>
            <person name="Jakkamsetti A."/>
            <person name="Pham P."/>
            <person name="Ruth R."/>
            <person name="San Lucas F."/>
            <person name="Warren J."/>
            <person name="Zhang J."/>
            <person name="Zhao Z."/>
            <person name="Zhou C."/>
            <person name="Zhu D."/>
            <person name="Lee S."/>
            <person name="Bess C."/>
            <person name="Blankenburg K."/>
            <person name="Forbes L."/>
            <person name="Fu Q."/>
            <person name="Gubbala S."/>
            <person name="Hirani K."/>
            <person name="Jayaseelan J.C."/>
            <person name="Lara F."/>
            <person name="Munidasa M."/>
            <person name="Palculict T."/>
            <person name="Patil S."/>
            <person name="Pu L.-L."/>
            <person name="Saada N."/>
            <person name="Tang L."/>
            <person name="Weissenberger G."/>
            <person name="Zhu Y."/>
            <person name="Hemphill L."/>
            <person name="Shang Y."/>
            <person name="Youmans B."/>
            <person name="Ayvaz T."/>
            <person name="Ross M."/>
            <person name="Santibanez J."/>
            <person name="Aqrawi P."/>
            <person name="Gross S."/>
            <person name="Joshi V."/>
            <person name="Fowler G."/>
            <person name="Nazareth L."/>
            <person name="Reid J."/>
            <person name="Worley K."/>
            <person name="Petrosino J."/>
            <person name="Highlander S."/>
            <person name="Gibbs R."/>
        </authorList>
    </citation>
    <scope>NUCLEOTIDE SEQUENCE [LARGE SCALE GENOMIC DNA]</scope>
    <source>
        <strain evidence="11 12">ATCC 51599</strain>
    </source>
</reference>
<comment type="subunit">
    <text evidence="3 10">Monomer.</text>
</comment>
<dbReference type="eggNOG" id="COG2834">
    <property type="taxonomic scope" value="Bacteria"/>
</dbReference>
<dbReference type="GO" id="GO:0042597">
    <property type="term" value="C:periplasmic space"/>
    <property type="evidence" value="ECO:0007669"/>
    <property type="project" value="UniProtKB-SubCell"/>
</dbReference>
<keyword evidence="6" id="KW-0732">Signal</keyword>
<evidence type="ECO:0000256" key="8">
    <source>
        <dbReference type="ARBA" id="ARBA00022927"/>
    </source>
</evidence>
<comment type="caution">
    <text evidence="11">The sequence shown here is derived from an EMBL/GenBank/DDBJ whole genome shotgun (WGS) entry which is preliminary data.</text>
</comment>
<sequence length="232" mass="24526">MVAGSLGVGSVQAQTTVLPSGKVMEVQAADGTAGAGKAAASRMTAAQGQGIAQLRRFATRTPAATGTFVQTQLAGGGRGGAARSSGSFAFARPGNFRWEIDKPDPQLIVTDGKKLYFYDEGLRQVTVREASEAIQATPAAVLFGVGDLDEAFKLSEVGQYNGVAWVEAVPRSADSGFDRIRIGMRDGLPVVMEVVDAFGQINRFEFSKLATNERIPAERFHFKVPAGVDVLE</sequence>
<evidence type="ECO:0000256" key="2">
    <source>
        <dbReference type="ARBA" id="ARBA00007615"/>
    </source>
</evidence>
<evidence type="ECO:0000256" key="9">
    <source>
        <dbReference type="ARBA" id="ARBA00023186"/>
    </source>
</evidence>
<evidence type="ECO:0000256" key="7">
    <source>
        <dbReference type="ARBA" id="ARBA00022764"/>
    </source>
</evidence>
<dbReference type="HAMAP" id="MF_00240">
    <property type="entry name" value="LolA"/>
    <property type="match status" value="1"/>
</dbReference>
<evidence type="ECO:0000313" key="12">
    <source>
        <dbReference type="Proteomes" id="UP000011021"/>
    </source>
</evidence>
<evidence type="ECO:0000256" key="1">
    <source>
        <dbReference type="ARBA" id="ARBA00004418"/>
    </source>
</evidence>
<keyword evidence="11" id="KW-0449">Lipoprotein</keyword>
<dbReference type="AlphaFoldDB" id="E7RW25"/>
<dbReference type="InterPro" id="IPR004564">
    <property type="entry name" value="OM_lipoprot_carrier_LolA-like"/>
</dbReference>
<keyword evidence="7 10" id="KW-0574">Periplasm</keyword>
<evidence type="ECO:0000256" key="5">
    <source>
        <dbReference type="ARBA" id="ARBA00022448"/>
    </source>
</evidence>
<evidence type="ECO:0000256" key="6">
    <source>
        <dbReference type="ARBA" id="ARBA00022729"/>
    </source>
</evidence>
<comment type="subcellular location">
    <subcellularLocation>
        <location evidence="1 10">Periplasm</location>
    </subcellularLocation>
</comment>
<dbReference type="HOGENOM" id="CLU_087560_0_1_4"/>
<organism evidence="11 12">
    <name type="scientific">Lautropia mirabilis ATCC 51599</name>
    <dbReference type="NCBI Taxonomy" id="887898"/>
    <lineage>
        <taxon>Bacteria</taxon>
        <taxon>Pseudomonadati</taxon>
        <taxon>Pseudomonadota</taxon>
        <taxon>Betaproteobacteria</taxon>
        <taxon>Burkholderiales</taxon>
        <taxon>Burkholderiaceae</taxon>
        <taxon>Lautropia</taxon>
    </lineage>
</organism>
<keyword evidence="8 10" id="KW-0653">Protein transport</keyword>
<evidence type="ECO:0000256" key="3">
    <source>
        <dbReference type="ARBA" id="ARBA00011245"/>
    </source>
</evidence>
<dbReference type="CDD" id="cd16325">
    <property type="entry name" value="LolA"/>
    <property type="match status" value="1"/>
</dbReference>
<dbReference type="GO" id="GO:0044874">
    <property type="term" value="P:lipoprotein localization to outer membrane"/>
    <property type="evidence" value="ECO:0007669"/>
    <property type="project" value="UniProtKB-UniRule"/>
</dbReference>
<evidence type="ECO:0000313" key="11">
    <source>
        <dbReference type="EMBL" id="EFV95508.1"/>
    </source>
</evidence>
<dbReference type="PANTHER" id="PTHR35869:SF1">
    <property type="entry name" value="OUTER-MEMBRANE LIPOPROTEIN CARRIER PROTEIN"/>
    <property type="match status" value="1"/>
</dbReference>
<comment type="function">
    <text evidence="10">Participates in the translocation of lipoproteins from the inner membrane to the outer membrane. Only forms a complex with a lipoprotein if the residue after the N-terminal Cys is not an aspartate (The Asp acts as a targeting signal to indicate that the lipoprotein should stay in the inner membrane).</text>
</comment>
<dbReference type="EMBL" id="AEQP01000003">
    <property type="protein sequence ID" value="EFV95508.1"/>
    <property type="molecule type" value="Genomic_DNA"/>
</dbReference>
<dbReference type="SUPFAM" id="SSF89392">
    <property type="entry name" value="Prokaryotic lipoproteins and lipoprotein localization factors"/>
    <property type="match status" value="1"/>
</dbReference>
<name>E7RW25_9BURK</name>